<evidence type="ECO:0000256" key="1">
    <source>
        <dbReference type="SAM" id="Phobius"/>
    </source>
</evidence>
<keyword evidence="1" id="KW-0812">Transmembrane</keyword>
<dbReference type="EMBL" id="UINC01013351">
    <property type="protein sequence ID" value="SVA57746.1"/>
    <property type="molecule type" value="Genomic_DNA"/>
</dbReference>
<evidence type="ECO:0000313" key="2">
    <source>
        <dbReference type="EMBL" id="SVA57746.1"/>
    </source>
</evidence>
<keyword evidence="1" id="KW-1133">Transmembrane helix</keyword>
<sequence>MNRETFRLLLIGSTVTAAALTIWFGIPLLQRWSTPKMERVWVVSSRLGDDMASISPKEVLAGEPVNLYAVVETTLHGRRRFFGPVDRMRFGESGTEVVDVESWSTWWNSLEVLWFKVEPVYGFDNENFKSDFDPGEIRYSETFMLAWGFRDQHAADTMPTGDDFPRVDVGTMRFKAQAVVRDIRDRVLDEAVSPGLEGVHTTMITGQPHRVTVRASDDALGVIQGYAGLPYVPVSNDLPISDHPATRFIGGTILDFWIATKRALGAADMQFFGWEELGEWGTVVVEEMFLADDGIYYYMGDPVRPVTFDEVQVGDLLSIEDHVGVLYQDRSPGGGGDGVLNKWDRLLGGYFEPLRDMPVEEAFHSGITVYRLAVQVELGADAAR</sequence>
<feature type="transmembrane region" description="Helical" evidence="1">
    <location>
        <begin position="6"/>
        <end position="29"/>
    </location>
</feature>
<organism evidence="2">
    <name type="scientific">marine metagenome</name>
    <dbReference type="NCBI Taxonomy" id="408172"/>
    <lineage>
        <taxon>unclassified sequences</taxon>
        <taxon>metagenomes</taxon>
        <taxon>ecological metagenomes</taxon>
    </lineage>
</organism>
<accession>A0A381WYX7</accession>
<dbReference type="AlphaFoldDB" id="A0A381WYX7"/>
<proteinExistence type="predicted"/>
<gene>
    <name evidence="2" type="ORF">METZ01_LOCUS110600</name>
</gene>
<protein>
    <submittedName>
        <fullName evidence="2">Uncharacterized protein</fullName>
    </submittedName>
</protein>
<keyword evidence="1" id="KW-0472">Membrane</keyword>
<reference evidence="2" key="1">
    <citation type="submission" date="2018-05" db="EMBL/GenBank/DDBJ databases">
        <authorList>
            <person name="Lanie J.A."/>
            <person name="Ng W.-L."/>
            <person name="Kazmierczak K.M."/>
            <person name="Andrzejewski T.M."/>
            <person name="Davidsen T.M."/>
            <person name="Wayne K.J."/>
            <person name="Tettelin H."/>
            <person name="Glass J.I."/>
            <person name="Rusch D."/>
            <person name="Podicherti R."/>
            <person name="Tsui H.-C.T."/>
            <person name="Winkler M.E."/>
        </authorList>
    </citation>
    <scope>NUCLEOTIDE SEQUENCE</scope>
</reference>
<name>A0A381WYX7_9ZZZZ</name>